<dbReference type="InterPro" id="IPR010131">
    <property type="entry name" value="MdtP/NodT-like"/>
</dbReference>
<evidence type="ECO:0000256" key="2">
    <source>
        <dbReference type="RuleBase" id="RU362097"/>
    </source>
</evidence>
<dbReference type="PANTHER" id="PTHR30203">
    <property type="entry name" value="OUTER MEMBRANE CATION EFFLUX PROTEIN"/>
    <property type="match status" value="1"/>
</dbReference>
<dbReference type="GO" id="GO:0015562">
    <property type="term" value="F:efflux transmembrane transporter activity"/>
    <property type="evidence" value="ECO:0007669"/>
    <property type="project" value="InterPro"/>
</dbReference>
<keyword evidence="2" id="KW-0472">Membrane</keyword>
<keyword evidence="2" id="KW-0449">Lipoprotein</keyword>
<keyword evidence="4" id="KW-1185">Reference proteome</keyword>
<keyword evidence="2" id="KW-0564">Palmitate</keyword>
<dbReference type="RefSeq" id="WP_141272944.1">
    <property type="nucleotide sequence ID" value="NZ_BJLH01000018.1"/>
</dbReference>
<dbReference type="AlphaFoldDB" id="A0A4Y3IS06"/>
<protein>
    <submittedName>
        <fullName evidence="3">Outer membrane protein</fullName>
    </submittedName>
</protein>
<evidence type="ECO:0000256" key="1">
    <source>
        <dbReference type="ARBA" id="ARBA00007613"/>
    </source>
</evidence>
<evidence type="ECO:0000313" key="3">
    <source>
        <dbReference type="EMBL" id="GEA62293.1"/>
    </source>
</evidence>
<accession>A0A4Y3IS06</accession>
<dbReference type="InterPro" id="IPR003423">
    <property type="entry name" value="OMP_efflux"/>
</dbReference>
<dbReference type="NCBIfam" id="TIGR01845">
    <property type="entry name" value="outer_NodT"/>
    <property type="match status" value="1"/>
</dbReference>
<sequence length="482" mass="52851">MLPVRSLMVMSILASVVGCSMTPEVPQDYVNFNQTYLYDGENIETGGEVDTNWWEAFDDPLLSDLVQKAQHQNISLKVAAENITMAQAYHSAVSSLKVPSIDVGFGYGHIGLSENEAFTGQLIGASVMGRDLVDSSAGNFLTGVSVSWEADLFGRVSAMSDAAEVRASQAELTKDGVTIAITAEVLSNYFEMRSAQQRQNIVQVSIERQHKSLARVEHLRESGIASHIEVSRSRTMLAQTQAILPQLETAENVHKHRLAILLGEHNAEFFESLKATETFPSFTGVVPMGLPSELLQRRPDVKSAELEILAQNHQVGSAVAAKYPSFYLSGSPGLVAQNFEDLFSSDSLAWSVGGGIKWNLFDGGRKDALLSIQEANLESALLRYQGSVNTAISEVEILLSAYDDSRQYHKRISEAQEYGEQAYVRAQALYRSGLINQIELIDAQRQLLLLDEQELLARAQTAQLVVQLHKALGGSWNAQESS</sequence>
<reference evidence="3 4" key="1">
    <citation type="submission" date="2019-06" db="EMBL/GenBank/DDBJ databases">
        <title>Whole genome shotgun sequence of Vibrio comitans NBRC 102076.</title>
        <authorList>
            <person name="Hosoyama A."/>
            <person name="Uohara A."/>
            <person name="Ohji S."/>
            <person name="Ichikawa N."/>
        </authorList>
    </citation>
    <scope>NUCLEOTIDE SEQUENCE [LARGE SCALE GENOMIC DNA]</scope>
    <source>
        <strain evidence="3 4">NBRC 102076</strain>
    </source>
</reference>
<comment type="caution">
    <text evidence="3">The sequence shown here is derived from an EMBL/GenBank/DDBJ whole genome shotgun (WGS) entry which is preliminary data.</text>
</comment>
<organism evidence="3 4">
    <name type="scientific">Vibrio comitans NBRC 102076</name>
    <dbReference type="NCBI Taxonomy" id="1219078"/>
    <lineage>
        <taxon>Bacteria</taxon>
        <taxon>Pseudomonadati</taxon>
        <taxon>Pseudomonadota</taxon>
        <taxon>Gammaproteobacteria</taxon>
        <taxon>Vibrionales</taxon>
        <taxon>Vibrionaceae</taxon>
        <taxon>Vibrio</taxon>
    </lineage>
</organism>
<dbReference type="Proteomes" id="UP000318242">
    <property type="component" value="Unassembled WGS sequence"/>
</dbReference>
<comment type="subcellular location">
    <subcellularLocation>
        <location evidence="2">Cell outer membrane</location>
        <topology evidence="2">Lipid-anchor</topology>
    </subcellularLocation>
</comment>
<dbReference type="Gene3D" id="1.20.1600.10">
    <property type="entry name" value="Outer membrane efflux proteins (OEP)"/>
    <property type="match status" value="1"/>
</dbReference>
<dbReference type="GO" id="GO:0009279">
    <property type="term" value="C:cell outer membrane"/>
    <property type="evidence" value="ECO:0007669"/>
    <property type="project" value="UniProtKB-SubCell"/>
</dbReference>
<dbReference type="PROSITE" id="PS51257">
    <property type="entry name" value="PROKAR_LIPOPROTEIN"/>
    <property type="match status" value="1"/>
</dbReference>
<proteinExistence type="inferred from homology"/>
<keyword evidence="2" id="KW-0812">Transmembrane</keyword>
<dbReference type="OrthoDB" id="9770517at2"/>
<dbReference type="PANTHER" id="PTHR30203:SF32">
    <property type="entry name" value="CATION EFFLUX SYSTEM PROTEIN CUSC"/>
    <property type="match status" value="1"/>
</dbReference>
<name>A0A4Y3IS06_9VIBR</name>
<dbReference type="EMBL" id="BJLH01000018">
    <property type="protein sequence ID" value="GEA62293.1"/>
    <property type="molecule type" value="Genomic_DNA"/>
</dbReference>
<gene>
    <name evidence="3" type="ORF">VCO01S_34860</name>
</gene>
<dbReference type="Pfam" id="PF02321">
    <property type="entry name" value="OEP"/>
    <property type="match status" value="2"/>
</dbReference>
<dbReference type="SUPFAM" id="SSF56954">
    <property type="entry name" value="Outer membrane efflux proteins (OEP)"/>
    <property type="match status" value="1"/>
</dbReference>
<comment type="similarity">
    <text evidence="1 2">Belongs to the outer membrane factor (OMF) (TC 1.B.17) family.</text>
</comment>
<dbReference type="Gene3D" id="2.20.200.10">
    <property type="entry name" value="Outer membrane efflux proteins (OEP)"/>
    <property type="match status" value="1"/>
</dbReference>
<evidence type="ECO:0000313" key="4">
    <source>
        <dbReference type="Proteomes" id="UP000318242"/>
    </source>
</evidence>
<keyword evidence="2" id="KW-1134">Transmembrane beta strand</keyword>